<sequence>MNHPIKLPGFQVIGIETENTNSLFYKAYSIETGKRVLIKVGKSTDPSPQQTASAIHEFHISRQLKSEYVLRPIQMIQHLNTRYFIYEYFSGITLEELLNNQQRVMIRNGLEIAKSLATALFSLHQQQLIHKNVNPEHFLLSKNTYAVKVTGLNDSTSLKQESYPTVIRTDGIGGHLSYISPEQTGRMNRSIDYRTDLYSLGVILYRLFTGVLPFSQEDPAQLVHAHLAKIPAEPWTFRKDLPKQISNLIMKLMDKSPEARYKSAWGVREDLSNCLSQYYAFGEIKTFPLGQHDDLNIFVTARQLYGRQEEIKQIQAMFSKVSSGELGIVFIPGPAGIGKTALVNEIQKPLIKKKGYFISGKFDQMQRHIPLAPIISALQSLIRQIMTESPAQIERWKQKLKDELPIHTAVIASFIPELKWLMGEENIMQEDSSIDTQERFFFIFTRFINIFAAKDHPLVIFLDDLQWADICSLELLEYLLTHANSGYLMMIGAFRHNEVTDHHPLQKTIQTLKNEAVPFVDIPLEHLSRDTIYDWLSDSLMDSGRHVEELALFMHRITQGNPFYTRQLLQSYYEDGHIILQPKKGKWAVQYEKITETPMKDHIIDFIVDRIRLLPEATQHILKLASCIGSPFDLKTLSIISQKPYKETANDLWAALESGLILPNDEWYKWIYPEEEQGLLEEQPPAYTFLHDRVQQAVYSTMTEGEREQTHVTIGRLLVKFSQRIEDQLFTIVNHLNRSRSLLTSEEILELSEWNVQAGEKARASAAFVDALEYFQSAYDLTGPLWIEQYELTLRLMKGLGECQYVTSRFTEAEMTFDSLLQNSRSQADKLAIYNMKMTFYTHMHRVEEAVQSGIDGLKLFGIDFSRKTAKRDIVRELLLVKLALFRTGKEEILNLPNLVNKDKIDILNTMITMSAPAYLVDQNLAIVLMLRALRFTLKHGLTGISTLVIINYSLILSAGFRDFKGSHQFGRLALYLSEKSGDSEVKGHVQFVYGSFVNHWTGPISDSLNYLERSQRYCLDAGNVHLAGANSSFIAIILLIKGTPLNEVLKGLQNQIQFINQIQYPLSREFLHEVKEWVEFLNGNRPDHLWKLQPVMNDESAKIIYYTIRLQMAYLFNKGEYARQLLDLLIPMINKRLTLIIIPEYYFYHALWLARFYEEAESVWEKKRIFQTLKKHVNKLKQWADLSPQNYQHKYLLLKAEMRRLTMKKTNHEVLTFYSDSIRYAEQNGFIQDAAIANECAGRYFADLGFIELFHSFMRNAYQAFQKWGAKAKARQLIKESDDLTIKHIEDPRHSSFFDTHAALKATQSISKEIILDKLSGKLMQITMEYGGADRGILLYRKNNQFVLSEYKSLDELKPDLLKHQPVTGTGLISDKIVQFVDISKEPVVLDHAAMAGMFTDDPYVMNRKTKSLLCLPILNKGKVTGILYLENNKASHAFSKEKIQFLTFLSTQAAISIENAYLYEQMEHTIEKRTAELHEVNLNLEKLNQRLEQAEQSRKHFLENISHDLRAPISSIKGYIEAVLDGVAATEEEKARYLTKGLERVHDLHLLIHDLFELSQLESGQMQFNMDFISLDRFMDHLYRKFEYEIKQQGLSFKLVNHLQDREEKAPMIEMDIEKIEQVFTNLIMNALNYTASGEISLSFKKESHSDQVLIQIRDTGSGIPHSQLPYIFDRNYTSQGPYSQKKGHGLGLSICREIITYHRGEIWAESVEGVGTSFFITLPFFQYAEEFVY</sequence>
<evidence type="ECO:0000256" key="7">
    <source>
        <dbReference type="ARBA" id="ARBA00022840"/>
    </source>
</evidence>
<dbReference type="EC" id="2.7.13.3" evidence="2"/>
<evidence type="ECO:0000256" key="4">
    <source>
        <dbReference type="ARBA" id="ARBA00022679"/>
    </source>
</evidence>
<dbReference type="Pfam" id="PF02518">
    <property type="entry name" value="HATPase_c"/>
    <property type="match status" value="1"/>
</dbReference>
<dbReference type="EMBL" id="JAUIYO010000014">
    <property type="protein sequence ID" value="MFK2826706.1"/>
    <property type="molecule type" value="Genomic_DNA"/>
</dbReference>
<evidence type="ECO:0000256" key="5">
    <source>
        <dbReference type="ARBA" id="ARBA00022741"/>
    </source>
</evidence>
<comment type="catalytic activity">
    <reaction evidence="1">
        <text>ATP + protein L-histidine = ADP + protein N-phospho-L-histidine.</text>
        <dbReference type="EC" id="2.7.13.3"/>
    </reaction>
</comment>
<dbReference type="InterPro" id="IPR036097">
    <property type="entry name" value="HisK_dim/P_sf"/>
</dbReference>
<evidence type="ECO:0000313" key="13">
    <source>
        <dbReference type="Proteomes" id="UP001619911"/>
    </source>
</evidence>
<dbReference type="InterPro" id="IPR029016">
    <property type="entry name" value="GAF-like_dom_sf"/>
</dbReference>
<dbReference type="CDD" id="cd00075">
    <property type="entry name" value="HATPase"/>
    <property type="match status" value="1"/>
</dbReference>
<reference evidence="12 13" key="1">
    <citation type="submission" date="2023-07" db="EMBL/GenBank/DDBJ databases">
        <title>Bacillus lucianemedeirus sp. nov, a new species isolated from an immunobiological production facility.</title>
        <authorList>
            <person name="Costa L.V."/>
            <person name="Miranda R.V.S.L."/>
            <person name="Brandao M.L.L."/>
            <person name="Reis C.M.F."/>
            <person name="Frazao A.M."/>
            <person name="Cruz F.V."/>
            <person name="Baio P.V.P."/>
            <person name="Veras J.F.C."/>
            <person name="Ramos J.N."/>
            <person name="Vieira V."/>
        </authorList>
    </citation>
    <scope>NUCLEOTIDE SEQUENCE [LARGE SCALE GENOMIC DNA]</scope>
    <source>
        <strain evidence="12 13">B190/17</strain>
    </source>
</reference>
<evidence type="ECO:0000256" key="2">
    <source>
        <dbReference type="ARBA" id="ARBA00012438"/>
    </source>
</evidence>
<keyword evidence="3" id="KW-0597">Phosphoprotein</keyword>
<dbReference type="Pfam" id="PF13191">
    <property type="entry name" value="AAA_16"/>
    <property type="match status" value="1"/>
</dbReference>
<dbReference type="PROSITE" id="PS50011">
    <property type="entry name" value="PROTEIN_KINASE_DOM"/>
    <property type="match status" value="1"/>
</dbReference>
<keyword evidence="5" id="KW-0547">Nucleotide-binding</keyword>
<dbReference type="PANTHER" id="PTHR43642">
    <property type="entry name" value="HYBRID SIGNAL TRANSDUCTION HISTIDINE KINASE G"/>
    <property type="match status" value="1"/>
</dbReference>
<dbReference type="InterPro" id="IPR004358">
    <property type="entry name" value="Sig_transdc_His_kin-like_C"/>
</dbReference>
<dbReference type="InterPro" id="IPR041664">
    <property type="entry name" value="AAA_16"/>
</dbReference>
<dbReference type="Gene3D" id="3.30.450.40">
    <property type="match status" value="1"/>
</dbReference>
<feature type="coiled-coil region" evidence="9">
    <location>
        <begin position="1472"/>
        <end position="1506"/>
    </location>
</feature>
<dbReference type="InterPro" id="IPR005467">
    <property type="entry name" value="His_kinase_dom"/>
</dbReference>
<gene>
    <name evidence="12" type="ORF">QYG89_13705</name>
</gene>
<dbReference type="InterPro" id="IPR053159">
    <property type="entry name" value="Hybrid_Histidine_Kinase"/>
</dbReference>
<dbReference type="InterPro" id="IPR003018">
    <property type="entry name" value="GAF"/>
</dbReference>
<dbReference type="InterPro" id="IPR036890">
    <property type="entry name" value="HATPase_C_sf"/>
</dbReference>
<keyword evidence="6" id="KW-0418">Kinase</keyword>
<dbReference type="SUPFAM" id="SSF47384">
    <property type="entry name" value="Homodimeric domain of signal transducing histidine kinase"/>
    <property type="match status" value="1"/>
</dbReference>
<evidence type="ECO:0000313" key="12">
    <source>
        <dbReference type="EMBL" id="MFK2826706.1"/>
    </source>
</evidence>
<keyword evidence="4" id="KW-0808">Transferase</keyword>
<name>A0ABW8IB29_9BACI</name>
<dbReference type="PROSITE" id="PS50109">
    <property type="entry name" value="HIS_KIN"/>
    <property type="match status" value="1"/>
</dbReference>
<dbReference type="Gene3D" id="3.40.50.300">
    <property type="entry name" value="P-loop containing nucleotide triphosphate hydrolases"/>
    <property type="match status" value="1"/>
</dbReference>
<accession>A0ABW8IB29</accession>
<keyword evidence="9" id="KW-0175">Coiled coil</keyword>
<feature type="domain" description="Protein kinase" evidence="10">
    <location>
        <begin position="10"/>
        <end position="279"/>
    </location>
</feature>
<dbReference type="InterPro" id="IPR003594">
    <property type="entry name" value="HATPase_dom"/>
</dbReference>
<dbReference type="Gene3D" id="1.10.510.10">
    <property type="entry name" value="Transferase(Phosphotransferase) domain 1"/>
    <property type="match status" value="1"/>
</dbReference>
<dbReference type="PANTHER" id="PTHR43642:SF1">
    <property type="entry name" value="HYBRID SIGNAL TRANSDUCTION HISTIDINE KINASE G"/>
    <property type="match status" value="1"/>
</dbReference>
<dbReference type="RefSeq" id="WP_404318281.1">
    <property type="nucleotide sequence ID" value="NZ_JAUIYO010000014.1"/>
</dbReference>
<keyword evidence="8" id="KW-0902">Two-component regulatory system</keyword>
<dbReference type="SUPFAM" id="SSF52540">
    <property type="entry name" value="P-loop containing nucleoside triphosphate hydrolases"/>
    <property type="match status" value="1"/>
</dbReference>
<organism evidence="12 13">
    <name type="scientific">Bacillus lumedeiriae</name>
    <dbReference type="NCBI Taxonomy" id="3058829"/>
    <lineage>
        <taxon>Bacteria</taxon>
        <taxon>Bacillati</taxon>
        <taxon>Bacillota</taxon>
        <taxon>Bacilli</taxon>
        <taxon>Bacillales</taxon>
        <taxon>Bacillaceae</taxon>
        <taxon>Bacillus</taxon>
    </lineage>
</organism>
<evidence type="ECO:0000259" key="10">
    <source>
        <dbReference type="PROSITE" id="PS50011"/>
    </source>
</evidence>
<evidence type="ECO:0000256" key="8">
    <source>
        <dbReference type="ARBA" id="ARBA00023012"/>
    </source>
</evidence>
<dbReference type="Gene3D" id="1.10.287.130">
    <property type="match status" value="1"/>
</dbReference>
<proteinExistence type="predicted"/>
<dbReference type="SUPFAM" id="SSF55874">
    <property type="entry name" value="ATPase domain of HSP90 chaperone/DNA topoisomerase II/histidine kinase"/>
    <property type="match status" value="1"/>
</dbReference>
<dbReference type="Proteomes" id="UP001619911">
    <property type="component" value="Unassembled WGS sequence"/>
</dbReference>
<evidence type="ECO:0000256" key="9">
    <source>
        <dbReference type="SAM" id="Coils"/>
    </source>
</evidence>
<dbReference type="SUPFAM" id="SSF55781">
    <property type="entry name" value="GAF domain-like"/>
    <property type="match status" value="1"/>
</dbReference>
<dbReference type="SMART" id="SM00065">
    <property type="entry name" value="GAF"/>
    <property type="match status" value="1"/>
</dbReference>
<keyword evidence="7" id="KW-0067">ATP-binding</keyword>
<dbReference type="Gene3D" id="3.30.565.10">
    <property type="entry name" value="Histidine kinase-like ATPase, C-terminal domain"/>
    <property type="match status" value="1"/>
</dbReference>
<dbReference type="InterPro" id="IPR011009">
    <property type="entry name" value="Kinase-like_dom_sf"/>
</dbReference>
<dbReference type="InterPro" id="IPR000719">
    <property type="entry name" value="Prot_kinase_dom"/>
</dbReference>
<protein>
    <recommendedName>
        <fullName evidence="2">histidine kinase</fullName>
        <ecNumber evidence="2">2.7.13.3</ecNumber>
    </recommendedName>
</protein>
<dbReference type="SMART" id="SM00387">
    <property type="entry name" value="HATPase_c"/>
    <property type="match status" value="1"/>
</dbReference>
<dbReference type="InterPro" id="IPR027417">
    <property type="entry name" value="P-loop_NTPase"/>
</dbReference>
<dbReference type="CDD" id="cd14014">
    <property type="entry name" value="STKc_PknB_like"/>
    <property type="match status" value="1"/>
</dbReference>
<dbReference type="Pfam" id="PF25503">
    <property type="entry name" value="TPR_CHK1"/>
    <property type="match status" value="1"/>
</dbReference>
<dbReference type="InterPro" id="IPR003661">
    <property type="entry name" value="HisK_dim/P_dom"/>
</dbReference>
<feature type="domain" description="Histidine kinase" evidence="11">
    <location>
        <begin position="1506"/>
        <end position="1729"/>
    </location>
</feature>
<dbReference type="PRINTS" id="PR00344">
    <property type="entry name" value="BCTRLSENSOR"/>
</dbReference>
<dbReference type="SUPFAM" id="SSF56112">
    <property type="entry name" value="Protein kinase-like (PK-like)"/>
    <property type="match status" value="1"/>
</dbReference>
<comment type="caution">
    <text evidence="12">The sequence shown here is derived from an EMBL/GenBank/DDBJ whole genome shotgun (WGS) entry which is preliminary data.</text>
</comment>
<keyword evidence="13" id="KW-1185">Reference proteome</keyword>
<evidence type="ECO:0000256" key="1">
    <source>
        <dbReference type="ARBA" id="ARBA00000085"/>
    </source>
</evidence>
<evidence type="ECO:0000256" key="6">
    <source>
        <dbReference type="ARBA" id="ARBA00022777"/>
    </source>
</evidence>
<dbReference type="SMART" id="SM00220">
    <property type="entry name" value="S_TKc"/>
    <property type="match status" value="1"/>
</dbReference>
<dbReference type="Pfam" id="PF01590">
    <property type="entry name" value="GAF"/>
    <property type="match status" value="1"/>
</dbReference>
<evidence type="ECO:0000256" key="3">
    <source>
        <dbReference type="ARBA" id="ARBA00022553"/>
    </source>
</evidence>
<dbReference type="SMART" id="SM00388">
    <property type="entry name" value="HisKA"/>
    <property type="match status" value="1"/>
</dbReference>
<dbReference type="CDD" id="cd00082">
    <property type="entry name" value="HisKA"/>
    <property type="match status" value="1"/>
</dbReference>
<evidence type="ECO:0000259" key="11">
    <source>
        <dbReference type="PROSITE" id="PS50109"/>
    </source>
</evidence>
<dbReference type="Pfam" id="PF00069">
    <property type="entry name" value="Pkinase"/>
    <property type="match status" value="1"/>
</dbReference>
<dbReference type="Pfam" id="PF00512">
    <property type="entry name" value="HisKA"/>
    <property type="match status" value="1"/>
</dbReference>